<feature type="compositionally biased region" description="Low complexity" evidence="1">
    <location>
        <begin position="202"/>
        <end position="222"/>
    </location>
</feature>
<dbReference type="AlphaFoldDB" id="A0AAW0FNW0"/>
<protein>
    <submittedName>
        <fullName evidence="2">Uncharacterized protein</fullName>
    </submittedName>
</protein>
<evidence type="ECO:0000313" key="2">
    <source>
        <dbReference type="EMBL" id="KAK7682693.1"/>
    </source>
</evidence>
<name>A0AAW0FNW0_9APHY</name>
<organism evidence="2 3">
    <name type="scientific">Cerrena zonata</name>
    <dbReference type="NCBI Taxonomy" id="2478898"/>
    <lineage>
        <taxon>Eukaryota</taxon>
        <taxon>Fungi</taxon>
        <taxon>Dikarya</taxon>
        <taxon>Basidiomycota</taxon>
        <taxon>Agaricomycotina</taxon>
        <taxon>Agaricomycetes</taxon>
        <taxon>Polyporales</taxon>
        <taxon>Cerrenaceae</taxon>
        <taxon>Cerrena</taxon>
    </lineage>
</organism>
<proteinExistence type="predicted"/>
<keyword evidence="3" id="KW-1185">Reference proteome</keyword>
<feature type="region of interest" description="Disordered" evidence="1">
    <location>
        <begin position="163"/>
        <end position="294"/>
    </location>
</feature>
<reference evidence="2 3" key="1">
    <citation type="submission" date="2022-09" db="EMBL/GenBank/DDBJ databases">
        <authorList>
            <person name="Palmer J.M."/>
        </authorList>
    </citation>
    <scope>NUCLEOTIDE SEQUENCE [LARGE SCALE GENOMIC DNA]</scope>
    <source>
        <strain evidence="2 3">DSM 7382</strain>
    </source>
</reference>
<accession>A0AAW0FNW0</accession>
<feature type="compositionally biased region" description="Low complexity" evidence="1">
    <location>
        <begin position="280"/>
        <end position="294"/>
    </location>
</feature>
<evidence type="ECO:0000313" key="3">
    <source>
        <dbReference type="Proteomes" id="UP001385951"/>
    </source>
</evidence>
<comment type="caution">
    <text evidence="2">The sequence shown here is derived from an EMBL/GenBank/DDBJ whole genome shotgun (WGS) entry which is preliminary data.</text>
</comment>
<dbReference type="EMBL" id="JASBNA010000034">
    <property type="protein sequence ID" value="KAK7682693.1"/>
    <property type="molecule type" value="Genomic_DNA"/>
</dbReference>
<feature type="compositionally biased region" description="Polar residues" evidence="1">
    <location>
        <begin position="187"/>
        <end position="201"/>
    </location>
</feature>
<gene>
    <name evidence="2" type="ORF">QCA50_014076</name>
</gene>
<feature type="compositionally biased region" description="Acidic residues" evidence="1">
    <location>
        <begin position="252"/>
        <end position="270"/>
    </location>
</feature>
<feature type="compositionally biased region" description="Polar residues" evidence="1">
    <location>
        <begin position="97"/>
        <end position="116"/>
    </location>
</feature>
<dbReference type="Proteomes" id="UP001385951">
    <property type="component" value="Unassembled WGS sequence"/>
</dbReference>
<feature type="region of interest" description="Disordered" evidence="1">
    <location>
        <begin position="37"/>
        <end position="116"/>
    </location>
</feature>
<sequence length="428" mass="46800">MEAYSNRTNTPAKSIPFNRRQFSRCLLSPNTLRVSPAHAALSTDTRDTRILPQPSLPTREMTRTPPYNGGQSTNGDSYTPSATQEVYRSTSRELPSKKNPLSNVNHRQTNPFNQTTTSELNFWDPSLQNGVAAGSMAVCILSPSALGTRSSMNLQAPPVEYRGHTSTIYSPESVGGSGPHDPLAGNHQHQCARTHNSINQFSSPTMRSSLSSSRHSSPAMSESTEDDSAYENDSATDSSCDAVDSDFKAMDSDYEADPGMESESDSDAETGPDLPRVRFTTTPSASPPAIARARASAPSSSTIVIPLSSLSKTLRFMKKDGQFLTYSFTAHNAIEVPPQLPGLGIGTLFVRLDSSSLDVLQVWVWSQENNWRTGEDGDAHPTLPHRCLSIRSIAGRTEANWVLKNTYKTYKQRELRQKMLSQYGIDSA</sequence>
<evidence type="ECO:0000256" key="1">
    <source>
        <dbReference type="SAM" id="MobiDB-lite"/>
    </source>
</evidence>
<feature type="compositionally biased region" description="Polar residues" evidence="1">
    <location>
        <begin position="69"/>
        <end position="89"/>
    </location>
</feature>